<evidence type="ECO:0000313" key="2">
    <source>
        <dbReference type="Proteomes" id="UP001108025"/>
    </source>
</evidence>
<organism evidence="1 2">
    <name type="scientific">Chryseobacterium turcicum</name>
    <dbReference type="NCBI Taxonomy" id="2898076"/>
    <lineage>
        <taxon>Bacteria</taxon>
        <taxon>Pseudomonadati</taxon>
        <taxon>Bacteroidota</taxon>
        <taxon>Flavobacteriia</taxon>
        <taxon>Flavobacteriales</taxon>
        <taxon>Weeksellaceae</taxon>
        <taxon>Chryseobacterium group</taxon>
        <taxon>Chryseobacterium</taxon>
    </lineage>
</organism>
<reference evidence="1" key="1">
    <citation type="submission" date="2021-11" db="EMBL/GenBank/DDBJ databases">
        <title>Description of novel Chryseobacterium species.</title>
        <authorList>
            <person name="Saticioglu I.B."/>
            <person name="Ay H."/>
            <person name="Altun S."/>
            <person name="Duman M."/>
        </authorList>
    </citation>
    <scope>NUCLEOTIDE SEQUENCE</scope>
    <source>
        <strain evidence="1">C-17</strain>
    </source>
</reference>
<protein>
    <submittedName>
        <fullName evidence="1">Uncharacterized protein</fullName>
    </submittedName>
</protein>
<evidence type="ECO:0000313" key="1">
    <source>
        <dbReference type="EMBL" id="MCD1116747.1"/>
    </source>
</evidence>
<accession>A0A9Q3V247</accession>
<dbReference type="Proteomes" id="UP001108025">
    <property type="component" value="Unassembled WGS sequence"/>
</dbReference>
<dbReference type="AlphaFoldDB" id="A0A9Q3V247"/>
<name>A0A9Q3V247_9FLAO</name>
<sequence>MGRYPHGIIVNAIGQKSNIITADWRDANDEKIIDVLKFGSTVYPNIYTEALYGHNIKVLLKDKDKLIRVLVISPFLVTFKSRVFC</sequence>
<proteinExistence type="predicted"/>
<keyword evidence="2" id="KW-1185">Reference proteome</keyword>
<dbReference type="RefSeq" id="WP_230668517.1">
    <property type="nucleotide sequence ID" value="NZ_JAJNAY010000001.1"/>
</dbReference>
<gene>
    <name evidence="1" type="ORF">LO744_07745</name>
</gene>
<dbReference type="EMBL" id="JAJNAY010000001">
    <property type="protein sequence ID" value="MCD1116747.1"/>
    <property type="molecule type" value="Genomic_DNA"/>
</dbReference>
<comment type="caution">
    <text evidence="1">The sequence shown here is derived from an EMBL/GenBank/DDBJ whole genome shotgun (WGS) entry which is preliminary data.</text>
</comment>